<protein>
    <recommendedName>
        <fullName evidence="8">RRM domain-containing protein</fullName>
    </recommendedName>
</protein>
<evidence type="ECO:0000256" key="6">
    <source>
        <dbReference type="PROSITE-ProRule" id="PRU00176"/>
    </source>
</evidence>
<dbReference type="Pfam" id="PF00076">
    <property type="entry name" value="RRM_1"/>
    <property type="match status" value="2"/>
</dbReference>
<dbReference type="Gene3D" id="3.30.70.330">
    <property type="match status" value="2"/>
</dbReference>
<dbReference type="SMART" id="SM00360">
    <property type="entry name" value="RRM"/>
    <property type="match status" value="2"/>
</dbReference>
<dbReference type="PROSITE" id="PS50102">
    <property type="entry name" value="RRM"/>
    <property type="match status" value="2"/>
</dbReference>
<dbReference type="Proteomes" id="UP001175261">
    <property type="component" value="Unassembled WGS sequence"/>
</dbReference>
<comment type="caution">
    <text evidence="9">The sequence shown here is derived from an EMBL/GenBank/DDBJ whole genome shotgun (WGS) entry which is preliminary data.</text>
</comment>
<evidence type="ECO:0000259" key="8">
    <source>
        <dbReference type="PROSITE" id="PS50102"/>
    </source>
</evidence>
<keyword evidence="2" id="KW-0507">mRNA processing</keyword>
<evidence type="ECO:0000313" key="10">
    <source>
        <dbReference type="Proteomes" id="UP001175261"/>
    </source>
</evidence>
<feature type="region of interest" description="Disordered" evidence="7">
    <location>
        <begin position="244"/>
        <end position="285"/>
    </location>
</feature>
<dbReference type="PANTHER" id="PTHR23003">
    <property type="entry name" value="RNA RECOGNITION MOTIF RRM DOMAIN CONTAINING PROTEIN"/>
    <property type="match status" value="1"/>
</dbReference>
<evidence type="ECO:0000313" key="9">
    <source>
        <dbReference type="EMBL" id="KAK0385123.1"/>
    </source>
</evidence>
<evidence type="ECO:0000256" key="5">
    <source>
        <dbReference type="ARBA" id="ARBA00023242"/>
    </source>
</evidence>
<comment type="subcellular location">
    <subcellularLocation>
        <location evidence="1">Nucleus</location>
    </subcellularLocation>
</comment>
<sequence length="285" mass="31481">MADDHDARSAIEEGRRIYVGSLRYTAKPEDIEVLLQSHGFTHEKIHMSIDPISDRNPGYCFVELPSAEEATRALSVLDGQSVLGRSVKTGPCEAKGSTPRYKSYERNKHQDREPTFQRWGDWRGGSAAQAPTGSPSAGRREHRTEQPIDVHAASNDGRRLFVSGLPKMLNQQENDAEMRDFFSGFEVTAVGKRVIPFRLRNTSDQGDNCHHCFVDMASPEQAQAAVKALDGNSFNGGAGVRVNIARPQSGGAQRPGEDKEDQTRKPKAEPKERPGMAGASWRRPN</sequence>
<keyword evidence="3" id="KW-0677">Repeat</keyword>
<feature type="domain" description="RRM" evidence="8">
    <location>
        <begin position="158"/>
        <end position="247"/>
    </location>
</feature>
<keyword evidence="4 6" id="KW-0694">RNA-binding</keyword>
<keyword evidence="5" id="KW-0539">Nucleus</keyword>
<dbReference type="GO" id="GO:0005634">
    <property type="term" value="C:nucleus"/>
    <property type="evidence" value="ECO:0007669"/>
    <property type="project" value="UniProtKB-SubCell"/>
</dbReference>
<dbReference type="InterPro" id="IPR050374">
    <property type="entry name" value="RRT5_SRSF_SR"/>
</dbReference>
<dbReference type="GO" id="GO:0006397">
    <property type="term" value="P:mRNA processing"/>
    <property type="evidence" value="ECO:0007669"/>
    <property type="project" value="UniProtKB-KW"/>
</dbReference>
<feature type="compositionally biased region" description="Basic and acidic residues" evidence="7">
    <location>
        <begin position="102"/>
        <end position="115"/>
    </location>
</feature>
<evidence type="ECO:0000256" key="1">
    <source>
        <dbReference type="ARBA" id="ARBA00004123"/>
    </source>
</evidence>
<accession>A0AA39GEA3</accession>
<feature type="compositionally biased region" description="Basic and acidic residues" evidence="7">
    <location>
        <begin position="138"/>
        <end position="148"/>
    </location>
</feature>
<evidence type="ECO:0000256" key="2">
    <source>
        <dbReference type="ARBA" id="ARBA00022664"/>
    </source>
</evidence>
<dbReference type="GO" id="GO:0003729">
    <property type="term" value="F:mRNA binding"/>
    <property type="evidence" value="ECO:0007669"/>
    <property type="project" value="TreeGrafter"/>
</dbReference>
<name>A0AA39GEA3_SARSR</name>
<feature type="domain" description="RRM" evidence="8">
    <location>
        <begin position="15"/>
        <end position="94"/>
    </location>
</feature>
<dbReference type="InterPro" id="IPR035979">
    <property type="entry name" value="RBD_domain_sf"/>
</dbReference>
<dbReference type="AlphaFoldDB" id="A0AA39GEA3"/>
<dbReference type="InterPro" id="IPR000504">
    <property type="entry name" value="RRM_dom"/>
</dbReference>
<dbReference type="EMBL" id="JAPDFR010000007">
    <property type="protein sequence ID" value="KAK0385123.1"/>
    <property type="molecule type" value="Genomic_DNA"/>
</dbReference>
<dbReference type="SUPFAM" id="SSF54928">
    <property type="entry name" value="RNA-binding domain, RBD"/>
    <property type="match status" value="2"/>
</dbReference>
<evidence type="ECO:0000256" key="3">
    <source>
        <dbReference type="ARBA" id="ARBA00022737"/>
    </source>
</evidence>
<proteinExistence type="predicted"/>
<dbReference type="InterPro" id="IPR012677">
    <property type="entry name" value="Nucleotide-bd_a/b_plait_sf"/>
</dbReference>
<evidence type="ECO:0000256" key="4">
    <source>
        <dbReference type="ARBA" id="ARBA00022884"/>
    </source>
</evidence>
<keyword evidence="10" id="KW-1185">Reference proteome</keyword>
<gene>
    <name evidence="9" type="ORF">NLU13_7601</name>
</gene>
<evidence type="ECO:0000256" key="7">
    <source>
        <dbReference type="SAM" id="MobiDB-lite"/>
    </source>
</evidence>
<feature type="region of interest" description="Disordered" evidence="7">
    <location>
        <begin position="88"/>
        <end position="155"/>
    </location>
</feature>
<organism evidence="9 10">
    <name type="scientific">Sarocladium strictum</name>
    <name type="common">Black bundle disease fungus</name>
    <name type="synonym">Acremonium strictum</name>
    <dbReference type="NCBI Taxonomy" id="5046"/>
    <lineage>
        <taxon>Eukaryota</taxon>
        <taxon>Fungi</taxon>
        <taxon>Dikarya</taxon>
        <taxon>Ascomycota</taxon>
        <taxon>Pezizomycotina</taxon>
        <taxon>Sordariomycetes</taxon>
        <taxon>Hypocreomycetidae</taxon>
        <taxon>Hypocreales</taxon>
        <taxon>Sarocladiaceae</taxon>
        <taxon>Sarocladium</taxon>
    </lineage>
</organism>
<dbReference type="GO" id="GO:0005737">
    <property type="term" value="C:cytoplasm"/>
    <property type="evidence" value="ECO:0007669"/>
    <property type="project" value="TreeGrafter"/>
</dbReference>
<feature type="compositionally biased region" description="Basic and acidic residues" evidence="7">
    <location>
        <begin position="255"/>
        <end position="274"/>
    </location>
</feature>
<dbReference type="CDD" id="cd00590">
    <property type="entry name" value="RRM_SF"/>
    <property type="match status" value="1"/>
</dbReference>
<reference evidence="9" key="1">
    <citation type="submission" date="2022-10" db="EMBL/GenBank/DDBJ databases">
        <title>Determination and structural analysis of whole genome sequence of Sarocladium strictum F4-1.</title>
        <authorList>
            <person name="Hu L."/>
            <person name="Jiang Y."/>
        </authorList>
    </citation>
    <scope>NUCLEOTIDE SEQUENCE</scope>
    <source>
        <strain evidence="9">F4-1</strain>
    </source>
</reference>
<dbReference type="PANTHER" id="PTHR23003:SF62">
    <property type="entry name" value="SERINE_ARGININE (SR)-TYPE SHUTTLING MRNA BINDING PROTEIN NPL3"/>
    <property type="match status" value="1"/>
</dbReference>